<evidence type="ECO:0000313" key="2">
    <source>
        <dbReference type="EMBL" id="MPC13870.1"/>
    </source>
</evidence>
<accession>A0A5B7CWU5</accession>
<reference evidence="2 3" key="1">
    <citation type="submission" date="2019-05" db="EMBL/GenBank/DDBJ databases">
        <title>Another draft genome of Portunus trituberculatus and its Hox gene families provides insights of decapod evolution.</title>
        <authorList>
            <person name="Jeong J.-H."/>
            <person name="Song I."/>
            <person name="Kim S."/>
            <person name="Choi T."/>
            <person name="Kim D."/>
            <person name="Ryu S."/>
            <person name="Kim W."/>
        </authorList>
    </citation>
    <scope>NUCLEOTIDE SEQUENCE [LARGE SCALE GENOMIC DNA]</scope>
    <source>
        <tissue evidence="2">Muscle</tissue>
    </source>
</reference>
<keyword evidence="3" id="KW-1185">Reference proteome</keyword>
<feature type="transmembrane region" description="Helical" evidence="1">
    <location>
        <begin position="144"/>
        <end position="166"/>
    </location>
</feature>
<proteinExistence type="predicted"/>
<feature type="transmembrane region" description="Helical" evidence="1">
    <location>
        <begin position="33"/>
        <end position="50"/>
    </location>
</feature>
<dbReference type="AlphaFoldDB" id="A0A5B7CWU5"/>
<feature type="transmembrane region" description="Helical" evidence="1">
    <location>
        <begin position="113"/>
        <end position="132"/>
    </location>
</feature>
<name>A0A5B7CWU5_PORTR</name>
<sequence>MGHLFCPNTRTEGKGQAGVMQGLVSARCNPTSFVFFLSAAASLLRAFRLWHAYLLPSVAVSMSASPWAEAVISLVSVLVTLPLPCAEALHSLAAAAVITVYDGRASLFNPRTVVAALLRALHLWQAVILQVVTVTAPVLLSSEAVISLVSIFFFSASVSVVTTAFVG</sequence>
<dbReference type="Proteomes" id="UP000324222">
    <property type="component" value="Unassembled WGS sequence"/>
</dbReference>
<keyword evidence="1" id="KW-1133">Transmembrane helix</keyword>
<keyword evidence="1" id="KW-0472">Membrane</keyword>
<protein>
    <submittedName>
        <fullName evidence="2">Uncharacterized protein</fullName>
    </submittedName>
</protein>
<keyword evidence="1" id="KW-0812">Transmembrane</keyword>
<gene>
    <name evidence="2" type="ORF">E2C01_006619</name>
</gene>
<evidence type="ECO:0000313" key="3">
    <source>
        <dbReference type="Proteomes" id="UP000324222"/>
    </source>
</evidence>
<dbReference type="EMBL" id="VSRR010000312">
    <property type="protein sequence ID" value="MPC13870.1"/>
    <property type="molecule type" value="Genomic_DNA"/>
</dbReference>
<feature type="transmembrane region" description="Helical" evidence="1">
    <location>
        <begin position="70"/>
        <end position="101"/>
    </location>
</feature>
<comment type="caution">
    <text evidence="2">The sequence shown here is derived from an EMBL/GenBank/DDBJ whole genome shotgun (WGS) entry which is preliminary data.</text>
</comment>
<evidence type="ECO:0000256" key="1">
    <source>
        <dbReference type="SAM" id="Phobius"/>
    </source>
</evidence>
<organism evidence="2 3">
    <name type="scientific">Portunus trituberculatus</name>
    <name type="common">Swimming crab</name>
    <name type="synonym">Neptunus trituberculatus</name>
    <dbReference type="NCBI Taxonomy" id="210409"/>
    <lineage>
        <taxon>Eukaryota</taxon>
        <taxon>Metazoa</taxon>
        <taxon>Ecdysozoa</taxon>
        <taxon>Arthropoda</taxon>
        <taxon>Crustacea</taxon>
        <taxon>Multicrustacea</taxon>
        <taxon>Malacostraca</taxon>
        <taxon>Eumalacostraca</taxon>
        <taxon>Eucarida</taxon>
        <taxon>Decapoda</taxon>
        <taxon>Pleocyemata</taxon>
        <taxon>Brachyura</taxon>
        <taxon>Eubrachyura</taxon>
        <taxon>Portunoidea</taxon>
        <taxon>Portunidae</taxon>
        <taxon>Portuninae</taxon>
        <taxon>Portunus</taxon>
    </lineage>
</organism>